<sequence length="102" mass="11744">MHLVQLFLPLYDNAGSAFPKALYDRVRTELTERFGGVTAFLRSPAAGAWEDDRGAVQRDEVVLLEVMAEHVDHGWWAAYREDLQRRFRQDTVLIRASAVERL</sequence>
<accession>A0ABQ6Z4U4</accession>
<evidence type="ECO:0000313" key="1">
    <source>
        <dbReference type="EMBL" id="KAF1692870.1"/>
    </source>
</evidence>
<protein>
    <recommendedName>
        <fullName evidence="3">DUF1330 domain-containing protein</fullName>
    </recommendedName>
</protein>
<evidence type="ECO:0008006" key="3">
    <source>
        <dbReference type="Google" id="ProtNLM"/>
    </source>
</evidence>
<dbReference type="RefSeq" id="WP_162411170.1">
    <property type="nucleotide sequence ID" value="NZ_CP093331.1"/>
</dbReference>
<proteinExistence type="predicted"/>
<gene>
    <name evidence="1" type="ORF">CSC65_13715</name>
</gene>
<keyword evidence="2" id="KW-1185">Reference proteome</keyword>
<comment type="caution">
    <text evidence="1">The sequence shown here is derived from an EMBL/GenBank/DDBJ whole genome shotgun (WGS) entry which is preliminary data.</text>
</comment>
<evidence type="ECO:0000313" key="2">
    <source>
        <dbReference type="Proteomes" id="UP000788419"/>
    </source>
</evidence>
<name>A0ABQ6Z4U4_9GAMM</name>
<organism evidence="1 2">
    <name type="scientific">Pseudoxanthomonas daejeonensis</name>
    <dbReference type="NCBI Taxonomy" id="266062"/>
    <lineage>
        <taxon>Bacteria</taxon>
        <taxon>Pseudomonadati</taxon>
        <taxon>Pseudomonadota</taxon>
        <taxon>Gammaproteobacteria</taxon>
        <taxon>Lysobacterales</taxon>
        <taxon>Lysobacteraceae</taxon>
        <taxon>Pseudoxanthomonas</taxon>
    </lineage>
</organism>
<reference evidence="1 2" key="1">
    <citation type="submission" date="2017-10" db="EMBL/GenBank/DDBJ databases">
        <title>Whole genome sequencing of members of genus Pseudoxanthomonas.</title>
        <authorList>
            <person name="Kumar S."/>
            <person name="Bansal K."/>
            <person name="Kaur A."/>
            <person name="Patil P."/>
            <person name="Sharma S."/>
            <person name="Patil P.B."/>
        </authorList>
    </citation>
    <scope>NUCLEOTIDE SEQUENCE [LARGE SCALE GENOMIC DNA]</scope>
    <source>
        <strain evidence="1 2">DSM 17801</strain>
    </source>
</reference>
<dbReference type="Proteomes" id="UP000788419">
    <property type="component" value="Unassembled WGS sequence"/>
</dbReference>
<dbReference type="EMBL" id="PDWN01000014">
    <property type="protein sequence ID" value="KAF1692870.1"/>
    <property type="molecule type" value="Genomic_DNA"/>
</dbReference>